<organism evidence="2 3">
    <name type="scientific">Scyliorhinus torazame</name>
    <name type="common">Cloudy catshark</name>
    <name type="synonym">Catulus torazame</name>
    <dbReference type="NCBI Taxonomy" id="75743"/>
    <lineage>
        <taxon>Eukaryota</taxon>
        <taxon>Metazoa</taxon>
        <taxon>Chordata</taxon>
        <taxon>Craniata</taxon>
        <taxon>Vertebrata</taxon>
        <taxon>Chondrichthyes</taxon>
        <taxon>Elasmobranchii</taxon>
        <taxon>Galeomorphii</taxon>
        <taxon>Galeoidea</taxon>
        <taxon>Carcharhiniformes</taxon>
        <taxon>Scyliorhinidae</taxon>
        <taxon>Scyliorhinus</taxon>
    </lineage>
</organism>
<evidence type="ECO:0000256" key="1">
    <source>
        <dbReference type="SAM" id="MobiDB-lite"/>
    </source>
</evidence>
<feature type="compositionally biased region" description="Basic and acidic residues" evidence="1">
    <location>
        <begin position="117"/>
        <end position="131"/>
    </location>
</feature>
<name>A0A401Q0A2_SCYTO</name>
<feature type="compositionally biased region" description="Acidic residues" evidence="1">
    <location>
        <begin position="102"/>
        <end position="116"/>
    </location>
</feature>
<accession>A0A401Q0A2</accession>
<evidence type="ECO:0000313" key="3">
    <source>
        <dbReference type="Proteomes" id="UP000288216"/>
    </source>
</evidence>
<feature type="compositionally biased region" description="Basic residues" evidence="1">
    <location>
        <begin position="55"/>
        <end position="66"/>
    </location>
</feature>
<dbReference type="Proteomes" id="UP000288216">
    <property type="component" value="Unassembled WGS sequence"/>
</dbReference>
<evidence type="ECO:0000313" key="2">
    <source>
        <dbReference type="EMBL" id="GCB78839.1"/>
    </source>
</evidence>
<feature type="region of interest" description="Disordered" evidence="1">
    <location>
        <begin position="45"/>
        <end position="131"/>
    </location>
</feature>
<sequence length="131" mass="15587">MSVTLVSMSDSVELIKQQEKERPEYNHILLQDPDEKKIQEVLENFQEATQEDQRKHRKKRKGKRLSRSNESSDDFRDSVWQQQQGDQRDNVLKYTKGRLSELDDDHQEPTNEDDNVVEERLDELENRIMSG</sequence>
<dbReference type="EMBL" id="BFAA01009241">
    <property type="protein sequence ID" value="GCB78839.1"/>
    <property type="molecule type" value="Genomic_DNA"/>
</dbReference>
<keyword evidence="3" id="KW-1185">Reference proteome</keyword>
<dbReference type="AlphaFoldDB" id="A0A401Q0A2"/>
<protein>
    <submittedName>
        <fullName evidence="2">Uncharacterized protein</fullName>
    </submittedName>
</protein>
<dbReference type="OrthoDB" id="10666477at2759"/>
<proteinExistence type="predicted"/>
<gene>
    <name evidence="2" type="ORF">scyTo_0015890</name>
</gene>
<reference evidence="2 3" key="1">
    <citation type="journal article" date="2018" name="Nat. Ecol. Evol.">
        <title>Shark genomes provide insights into elasmobranch evolution and the origin of vertebrates.</title>
        <authorList>
            <person name="Hara Y"/>
            <person name="Yamaguchi K"/>
            <person name="Onimaru K"/>
            <person name="Kadota M"/>
            <person name="Koyanagi M"/>
            <person name="Keeley SD"/>
            <person name="Tatsumi K"/>
            <person name="Tanaka K"/>
            <person name="Motone F"/>
            <person name="Kageyama Y"/>
            <person name="Nozu R"/>
            <person name="Adachi N"/>
            <person name="Nishimura O"/>
            <person name="Nakagawa R"/>
            <person name="Tanegashima C"/>
            <person name="Kiyatake I"/>
            <person name="Matsumoto R"/>
            <person name="Murakumo K"/>
            <person name="Nishida K"/>
            <person name="Terakita A"/>
            <person name="Kuratani S"/>
            <person name="Sato K"/>
            <person name="Hyodo S Kuraku.S."/>
        </authorList>
    </citation>
    <scope>NUCLEOTIDE SEQUENCE [LARGE SCALE GENOMIC DNA]</scope>
</reference>
<comment type="caution">
    <text evidence="2">The sequence shown here is derived from an EMBL/GenBank/DDBJ whole genome shotgun (WGS) entry which is preliminary data.</text>
</comment>